<comment type="caution">
    <text evidence="1">The sequence shown here is derived from an EMBL/GenBank/DDBJ whole genome shotgun (WGS) entry which is preliminary data.</text>
</comment>
<dbReference type="OrthoDB" id="3781311at2"/>
<dbReference type="eggNOG" id="ENOG5032RYJ">
    <property type="taxonomic scope" value="Bacteria"/>
</dbReference>
<dbReference type="Proteomes" id="UP000029050">
    <property type="component" value="Unassembled WGS sequence"/>
</dbReference>
<gene>
    <name evidence="1" type="ORF">BPSY_0719</name>
</gene>
<dbReference type="Pfam" id="PF13811">
    <property type="entry name" value="DUF4186"/>
    <property type="match status" value="1"/>
</dbReference>
<reference evidence="1 2" key="1">
    <citation type="submission" date="2014-03" db="EMBL/GenBank/DDBJ databases">
        <title>Genomics of Bifidobacteria.</title>
        <authorList>
            <person name="Ventura M."/>
            <person name="Milani C."/>
            <person name="Lugli G.A."/>
        </authorList>
    </citation>
    <scope>NUCLEOTIDE SEQUENCE [LARGE SCALE GENOMIC DNA]</scope>
    <source>
        <strain evidence="1 2">LMG 21775</strain>
    </source>
</reference>
<proteinExistence type="predicted"/>
<sequence length="128" mass="14526">MSGPELQLWVSDTLKRLSHSSFRASFSLSAHDRDYARSKGKETINRHAHELLRGRIGDAMPVKDGKQTPYRGHPVFTAQHATAVCCRSCIQKWHHLPKGQELSDEEIDMLSALVMAWIERDLAAHPLR</sequence>
<dbReference type="AlphaFoldDB" id="A0A087CI28"/>
<dbReference type="EMBL" id="JGZI01000008">
    <property type="protein sequence ID" value="KFI82928.1"/>
    <property type="molecule type" value="Genomic_DNA"/>
</dbReference>
<dbReference type="GeneID" id="98299929"/>
<accession>A0A087CI28</accession>
<protein>
    <submittedName>
        <fullName evidence="1">Putative cytoplasmic protein</fullName>
    </submittedName>
</protein>
<evidence type="ECO:0000313" key="1">
    <source>
        <dbReference type="EMBL" id="KFI82928.1"/>
    </source>
</evidence>
<dbReference type="InterPro" id="IPR020378">
    <property type="entry name" value="DUF4186"/>
</dbReference>
<organism evidence="1 2">
    <name type="scientific">Bifidobacterium psychraerophilum</name>
    <dbReference type="NCBI Taxonomy" id="218140"/>
    <lineage>
        <taxon>Bacteria</taxon>
        <taxon>Bacillati</taxon>
        <taxon>Actinomycetota</taxon>
        <taxon>Actinomycetes</taxon>
        <taxon>Bifidobacteriales</taxon>
        <taxon>Bifidobacteriaceae</taxon>
        <taxon>Bifidobacterium</taxon>
    </lineage>
</organism>
<dbReference type="RefSeq" id="WP_033497305.1">
    <property type="nucleotide sequence ID" value="NZ_BAABVZ010000001.1"/>
</dbReference>
<name>A0A087CI28_9BIFI</name>
<keyword evidence="2" id="KW-1185">Reference proteome</keyword>
<dbReference type="STRING" id="218140.BPSY_0719"/>
<evidence type="ECO:0000313" key="2">
    <source>
        <dbReference type="Proteomes" id="UP000029050"/>
    </source>
</evidence>